<gene>
    <name evidence="2" type="ORF">THAOC_15276</name>
</gene>
<accession>K0T0L5</accession>
<dbReference type="EMBL" id="AGNL01017731">
    <property type="protein sequence ID" value="EJK64032.1"/>
    <property type="molecule type" value="Genomic_DNA"/>
</dbReference>
<sequence>IKSDQPGGNEGMQARRQAMQCANARMEDIRHFDVSVGSSRVKSPDAQAPKPNVFFFFTFASEEEVTLAAPNTDTASSSAARHLISEDEGIANFATKDEEEVLNREQGALIKNCVEGRGSSIEYRACSPTETSDDVDCIASGEEGAERETGTMLPCHLAIVRVSGRNGGKNEKPESQDGGENNFNDDDSFTFAMSKLMDKVSQGVKEGTNNLIDSSAQSLDHFRETFADFEHFWS</sequence>
<dbReference type="Proteomes" id="UP000266841">
    <property type="component" value="Unassembled WGS sequence"/>
</dbReference>
<feature type="region of interest" description="Disordered" evidence="1">
    <location>
        <begin position="1"/>
        <end position="21"/>
    </location>
</feature>
<evidence type="ECO:0000313" key="3">
    <source>
        <dbReference type="Proteomes" id="UP000266841"/>
    </source>
</evidence>
<name>K0T0L5_THAOC</name>
<reference evidence="2 3" key="1">
    <citation type="journal article" date="2012" name="Genome Biol.">
        <title>Genome and low-iron response of an oceanic diatom adapted to chronic iron limitation.</title>
        <authorList>
            <person name="Lommer M."/>
            <person name="Specht M."/>
            <person name="Roy A.S."/>
            <person name="Kraemer L."/>
            <person name="Andreson R."/>
            <person name="Gutowska M.A."/>
            <person name="Wolf J."/>
            <person name="Bergner S.V."/>
            <person name="Schilhabel M.B."/>
            <person name="Klostermeier U.C."/>
            <person name="Beiko R.G."/>
            <person name="Rosenstiel P."/>
            <person name="Hippler M."/>
            <person name="Laroche J."/>
        </authorList>
    </citation>
    <scope>NUCLEOTIDE SEQUENCE [LARGE SCALE GENOMIC DNA]</scope>
    <source>
        <strain evidence="2 3">CCMP1005</strain>
    </source>
</reference>
<dbReference type="AlphaFoldDB" id="K0T0L5"/>
<feature type="non-terminal residue" evidence="2">
    <location>
        <position position="1"/>
    </location>
</feature>
<organism evidence="2 3">
    <name type="scientific">Thalassiosira oceanica</name>
    <name type="common">Marine diatom</name>
    <dbReference type="NCBI Taxonomy" id="159749"/>
    <lineage>
        <taxon>Eukaryota</taxon>
        <taxon>Sar</taxon>
        <taxon>Stramenopiles</taxon>
        <taxon>Ochrophyta</taxon>
        <taxon>Bacillariophyta</taxon>
        <taxon>Coscinodiscophyceae</taxon>
        <taxon>Thalassiosirophycidae</taxon>
        <taxon>Thalassiosirales</taxon>
        <taxon>Thalassiosiraceae</taxon>
        <taxon>Thalassiosira</taxon>
    </lineage>
</organism>
<proteinExistence type="predicted"/>
<feature type="region of interest" description="Disordered" evidence="1">
    <location>
        <begin position="164"/>
        <end position="187"/>
    </location>
</feature>
<evidence type="ECO:0000313" key="2">
    <source>
        <dbReference type="EMBL" id="EJK64032.1"/>
    </source>
</evidence>
<protein>
    <submittedName>
        <fullName evidence="2">Uncharacterized protein</fullName>
    </submittedName>
</protein>
<keyword evidence="3" id="KW-1185">Reference proteome</keyword>
<comment type="caution">
    <text evidence="2">The sequence shown here is derived from an EMBL/GenBank/DDBJ whole genome shotgun (WGS) entry which is preliminary data.</text>
</comment>
<evidence type="ECO:0000256" key="1">
    <source>
        <dbReference type="SAM" id="MobiDB-lite"/>
    </source>
</evidence>